<sequence>MQRIAHSEEHPRHRHGGSVETNLPQLNPSMNFVESRKEERRGGEQHRDDGEGAGDSQEYRAREASCHGRHASTQCRRRRIDGECGDGSATSPCDEGAQEHGGKWQEQKP</sequence>
<protein>
    <submittedName>
        <fullName evidence="2">Uncharacterized protein</fullName>
    </submittedName>
</protein>
<feature type="compositionally biased region" description="Basic and acidic residues" evidence="1">
    <location>
        <begin position="34"/>
        <end position="50"/>
    </location>
</feature>
<reference evidence="2 3" key="1">
    <citation type="journal article" date="2019" name="Science">
        <title>Social genes are selection hotspots in kin groups of a soil microbe.</title>
        <authorList>
            <person name="Wielgoss S."/>
            <person name="Wolfensberger R."/>
            <person name="Sun L."/>
            <person name="Fiegna F."/>
            <person name="Velicer G.J."/>
        </authorList>
    </citation>
    <scope>NUCLEOTIDE SEQUENCE [LARGE SCALE GENOMIC DNA]</scope>
    <source>
        <strain evidence="2 3">MC3.5.9c15</strain>
    </source>
</reference>
<dbReference type="EMBL" id="CP017174">
    <property type="protein sequence ID" value="QDE67360.1"/>
    <property type="molecule type" value="Genomic_DNA"/>
</dbReference>
<proteinExistence type="predicted"/>
<gene>
    <name evidence="2" type="ORF">BHS09_10380</name>
</gene>
<feature type="compositionally biased region" description="Polar residues" evidence="1">
    <location>
        <begin position="19"/>
        <end position="32"/>
    </location>
</feature>
<accession>A0AAE6KRQ3</accession>
<feature type="compositionally biased region" description="Basic residues" evidence="1">
    <location>
        <begin position="67"/>
        <end position="79"/>
    </location>
</feature>
<dbReference type="Proteomes" id="UP000320179">
    <property type="component" value="Chromosome"/>
</dbReference>
<name>A0AAE6KRQ3_MYXXA</name>
<evidence type="ECO:0000256" key="1">
    <source>
        <dbReference type="SAM" id="MobiDB-lite"/>
    </source>
</evidence>
<feature type="compositionally biased region" description="Basic and acidic residues" evidence="1">
    <location>
        <begin position="1"/>
        <end position="11"/>
    </location>
</feature>
<feature type="compositionally biased region" description="Basic and acidic residues" evidence="1">
    <location>
        <begin position="57"/>
        <end position="66"/>
    </location>
</feature>
<feature type="compositionally biased region" description="Basic and acidic residues" evidence="1">
    <location>
        <begin position="97"/>
        <end position="109"/>
    </location>
</feature>
<evidence type="ECO:0000313" key="2">
    <source>
        <dbReference type="EMBL" id="QDE67360.1"/>
    </source>
</evidence>
<feature type="region of interest" description="Disordered" evidence="1">
    <location>
        <begin position="1"/>
        <end position="109"/>
    </location>
</feature>
<organism evidence="2 3">
    <name type="scientific">Myxococcus xanthus</name>
    <dbReference type="NCBI Taxonomy" id="34"/>
    <lineage>
        <taxon>Bacteria</taxon>
        <taxon>Pseudomonadati</taxon>
        <taxon>Myxococcota</taxon>
        <taxon>Myxococcia</taxon>
        <taxon>Myxococcales</taxon>
        <taxon>Cystobacterineae</taxon>
        <taxon>Myxococcaceae</taxon>
        <taxon>Myxococcus</taxon>
    </lineage>
</organism>
<dbReference type="AlphaFoldDB" id="A0AAE6KRQ3"/>
<evidence type="ECO:0000313" key="3">
    <source>
        <dbReference type="Proteomes" id="UP000320179"/>
    </source>
</evidence>